<dbReference type="PROSITE" id="PS51186">
    <property type="entry name" value="GNAT"/>
    <property type="match status" value="1"/>
</dbReference>
<dbReference type="SUPFAM" id="SSF55729">
    <property type="entry name" value="Acyl-CoA N-acyltransferases (Nat)"/>
    <property type="match status" value="1"/>
</dbReference>
<dbReference type="Proteomes" id="UP000181884">
    <property type="component" value="Unassembled WGS sequence"/>
</dbReference>
<dbReference type="InterPro" id="IPR000182">
    <property type="entry name" value="GNAT_dom"/>
</dbReference>
<keyword evidence="3" id="KW-1185">Reference proteome</keyword>
<dbReference type="Pfam" id="PF13508">
    <property type="entry name" value="Acetyltransf_7"/>
    <property type="match status" value="1"/>
</dbReference>
<dbReference type="AlphaFoldDB" id="A0A1L8RIH5"/>
<dbReference type="STRING" id="214095.RU97_GL001085"/>
<reference evidence="2 3" key="1">
    <citation type="submission" date="2014-12" db="EMBL/GenBank/DDBJ databases">
        <title>Draft genome sequences of 29 type strains of Enterococci.</title>
        <authorList>
            <person name="Zhong Z."/>
            <person name="Sun Z."/>
            <person name="Liu W."/>
            <person name="Zhang W."/>
            <person name="Zhang H."/>
        </authorList>
    </citation>
    <scope>NUCLEOTIDE SEQUENCE [LARGE SCALE GENOMIC DNA]</scope>
    <source>
        <strain evidence="2 3">DSM 17029</strain>
    </source>
</reference>
<organism evidence="2 3">
    <name type="scientific">Enterococcus canis</name>
    <dbReference type="NCBI Taxonomy" id="214095"/>
    <lineage>
        <taxon>Bacteria</taxon>
        <taxon>Bacillati</taxon>
        <taxon>Bacillota</taxon>
        <taxon>Bacilli</taxon>
        <taxon>Lactobacillales</taxon>
        <taxon>Enterococcaceae</taxon>
        <taxon>Enterococcus</taxon>
    </lineage>
</organism>
<comment type="caution">
    <text evidence="2">The sequence shown here is derived from an EMBL/GenBank/DDBJ whole genome shotgun (WGS) entry which is preliminary data.</text>
</comment>
<dbReference type="Gene3D" id="3.40.630.30">
    <property type="match status" value="1"/>
</dbReference>
<sequence>MGDLPEWFGIPASTEEYIEKAANAVFFIEETEQGKGFVSLRRTAPTVWEIDVMGVEKLAHHQGIGRKLVQMAIRYCQEKGADLLQVKTLAAEHPDPYYRKTRQFYQAVGFIPVEVFKDLWGPANPCLQMILIISPER</sequence>
<dbReference type="InterPro" id="IPR016181">
    <property type="entry name" value="Acyl_CoA_acyltransferase"/>
</dbReference>
<evidence type="ECO:0000259" key="1">
    <source>
        <dbReference type="PROSITE" id="PS51186"/>
    </source>
</evidence>
<name>A0A1L8RIH5_9ENTE</name>
<dbReference type="CDD" id="cd04301">
    <property type="entry name" value="NAT_SF"/>
    <property type="match status" value="1"/>
</dbReference>
<gene>
    <name evidence="2" type="ORF">RU97_GL001085</name>
</gene>
<evidence type="ECO:0000313" key="3">
    <source>
        <dbReference type="Proteomes" id="UP000181884"/>
    </source>
</evidence>
<evidence type="ECO:0000313" key="2">
    <source>
        <dbReference type="EMBL" id="OJG19514.1"/>
    </source>
</evidence>
<accession>A0A1L8RIH5</accession>
<proteinExistence type="predicted"/>
<dbReference type="GO" id="GO:0016747">
    <property type="term" value="F:acyltransferase activity, transferring groups other than amino-acyl groups"/>
    <property type="evidence" value="ECO:0007669"/>
    <property type="project" value="InterPro"/>
</dbReference>
<dbReference type="EMBL" id="JXKH01000002">
    <property type="protein sequence ID" value="OJG19514.1"/>
    <property type="molecule type" value="Genomic_DNA"/>
</dbReference>
<feature type="domain" description="N-acetyltransferase" evidence="1">
    <location>
        <begin position="1"/>
        <end position="134"/>
    </location>
</feature>
<protein>
    <submittedName>
        <fullName evidence="2">Acetyltransferase</fullName>
    </submittedName>
</protein>
<keyword evidence="2" id="KW-0808">Transferase</keyword>